<dbReference type="PANTHER" id="PTHR34297:SF3">
    <property type="entry name" value="ALKALINE SHOCK PROTEIN 23"/>
    <property type="match status" value="1"/>
</dbReference>
<organism evidence="4 5">
    <name type="scientific">Enterococcus pallens ATCC BAA-351</name>
    <dbReference type="NCBI Taxonomy" id="1158607"/>
    <lineage>
        <taxon>Bacteria</taxon>
        <taxon>Bacillati</taxon>
        <taxon>Bacillota</taxon>
        <taxon>Bacilli</taxon>
        <taxon>Lactobacillales</taxon>
        <taxon>Enterococcaceae</taxon>
        <taxon>Enterococcus</taxon>
    </lineage>
</organism>
<feature type="region of interest" description="Disordered" evidence="3">
    <location>
        <begin position="226"/>
        <end position="273"/>
    </location>
</feature>
<dbReference type="STRING" id="160454.RV10_GL004175"/>
<name>R2QRA1_9ENTE</name>
<dbReference type="eggNOG" id="COG1302">
    <property type="taxonomic scope" value="Bacteria"/>
</dbReference>
<feature type="compositionally biased region" description="Basic and acidic residues" evidence="3">
    <location>
        <begin position="7"/>
        <end position="24"/>
    </location>
</feature>
<feature type="region of interest" description="Disordered" evidence="3">
    <location>
        <begin position="1"/>
        <end position="112"/>
    </location>
</feature>
<dbReference type="InterPro" id="IPR005531">
    <property type="entry name" value="Asp23"/>
</dbReference>
<dbReference type="Pfam" id="PF03780">
    <property type="entry name" value="Asp23"/>
    <property type="match status" value="1"/>
</dbReference>
<comment type="caution">
    <text evidence="4">The sequence shown here is derived from an EMBL/GenBank/DDBJ whole genome shotgun (WGS) entry which is preliminary data.</text>
</comment>
<dbReference type="Proteomes" id="UP000013782">
    <property type="component" value="Unassembled WGS sequence"/>
</dbReference>
<sequence>MEIQNLVDKDMKKEVTESVKEAHDAAGGNSQDIKKDENKVEDQKVKSPDVKDDQNSKETKSGKDVKAAEVKQKSEEKNSDNKEEAKAMSNDMNKDMNKEADKKDQKSTDTKDIENIRGEVEYDDSVIKKIIAVALDSVDGLLNVDGGFFSNTAKKISNNADDTAGIETEVGKKQVAIDMDVVVEYGKDIQEIFNNLKQVVAKEVKQMTGLDVIEVNLKVVDIKTKEEHEKDKETLQDKASEQADQAKEYVNEKREEMSDDDKKEEKSEEPRVK</sequence>
<dbReference type="EMBL" id="AJAQ01000001">
    <property type="protein sequence ID" value="EOH97748.1"/>
    <property type="molecule type" value="Genomic_DNA"/>
</dbReference>
<evidence type="ECO:0000256" key="3">
    <source>
        <dbReference type="SAM" id="MobiDB-lite"/>
    </source>
</evidence>
<dbReference type="PATRIC" id="fig|1158607.3.peg.418"/>
<gene>
    <name evidence="4" type="ORF">UAU_00416</name>
</gene>
<dbReference type="PANTHER" id="PTHR34297">
    <property type="entry name" value="HYPOTHETICAL CYTOSOLIC PROTEIN-RELATED"/>
    <property type="match status" value="1"/>
</dbReference>
<comment type="similarity">
    <text evidence="1">Belongs to the asp23 family.</text>
</comment>
<accession>R2QRA1</accession>
<reference evidence="4 5" key="1">
    <citation type="submission" date="2013-02" db="EMBL/GenBank/DDBJ databases">
        <title>The Genome Sequence of Enterococcus pallens BAA-351.</title>
        <authorList>
            <consortium name="The Broad Institute Genome Sequencing Platform"/>
            <consortium name="The Broad Institute Genome Sequencing Center for Infectious Disease"/>
            <person name="Earl A.M."/>
            <person name="Gilmore M.S."/>
            <person name="Lebreton F."/>
            <person name="Walker B."/>
            <person name="Young S.K."/>
            <person name="Zeng Q."/>
            <person name="Gargeya S."/>
            <person name="Fitzgerald M."/>
            <person name="Haas B."/>
            <person name="Abouelleil A."/>
            <person name="Alvarado L."/>
            <person name="Arachchi H.M."/>
            <person name="Berlin A.M."/>
            <person name="Chapman S.B."/>
            <person name="Dewar J."/>
            <person name="Goldberg J."/>
            <person name="Griggs A."/>
            <person name="Gujja S."/>
            <person name="Hansen M."/>
            <person name="Howarth C."/>
            <person name="Imamovic A."/>
            <person name="Larimer J."/>
            <person name="McCowan C."/>
            <person name="Murphy C."/>
            <person name="Neiman D."/>
            <person name="Pearson M."/>
            <person name="Priest M."/>
            <person name="Roberts A."/>
            <person name="Saif S."/>
            <person name="Shea T."/>
            <person name="Sisk P."/>
            <person name="Sykes S."/>
            <person name="Wortman J."/>
            <person name="Nusbaum C."/>
            <person name="Birren B."/>
        </authorList>
    </citation>
    <scope>NUCLEOTIDE SEQUENCE [LARGE SCALE GENOMIC DNA]</scope>
    <source>
        <strain evidence="4 5">ATCC BAA-351</strain>
    </source>
</reference>
<keyword evidence="5" id="KW-1185">Reference proteome</keyword>
<dbReference type="AlphaFoldDB" id="R2QRA1"/>
<evidence type="ECO:0000256" key="1">
    <source>
        <dbReference type="ARBA" id="ARBA00005721"/>
    </source>
</evidence>
<evidence type="ECO:0000313" key="4">
    <source>
        <dbReference type="EMBL" id="EOH97748.1"/>
    </source>
</evidence>
<proteinExistence type="inferred from homology"/>
<evidence type="ECO:0000313" key="5">
    <source>
        <dbReference type="Proteomes" id="UP000013782"/>
    </source>
</evidence>
<dbReference type="HOGENOM" id="CLU_088888_0_0_9"/>
<dbReference type="RefSeq" id="WP_010755480.1">
    <property type="nucleotide sequence ID" value="NZ_ASWD01000002.1"/>
</dbReference>
<evidence type="ECO:0000256" key="2">
    <source>
        <dbReference type="ARBA" id="ARBA00039575"/>
    </source>
</evidence>
<feature type="compositionally biased region" description="Basic and acidic residues" evidence="3">
    <location>
        <begin position="32"/>
        <end position="112"/>
    </location>
</feature>
<protein>
    <recommendedName>
        <fullName evidence="2">Stress response regulator gls24 homolog</fullName>
    </recommendedName>
</protein>